<dbReference type="Proteomes" id="UP000198862">
    <property type="component" value="Unassembled WGS sequence"/>
</dbReference>
<dbReference type="AlphaFoldDB" id="A0A1I1S7X1"/>
<dbReference type="RefSeq" id="WP_091990016.1">
    <property type="nucleotide sequence ID" value="NZ_FOLO01000056.1"/>
</dbReference>
<gene>
    <name evidence="1" type="ORF">SAMN02745724_04489</name>
</gene>
<dbReference type="OrthoDB" id="240809at2"/>
<evidence type="ECO:0000313" key="2">
    <source>
        <dbReference type="Proteomes" id="UP000198862"/>
    </source>
</evidence>
<organism evidence="1 2">
    <name type="scientific">Pseudoalteromonas denitrificans DSM 6059</name>
    <dbReference type="NCBI Taxonomy" id="1123010"/>
    <lineage>
        <taxon>Bacteria</taxon>
        <taxon>Pseudomonadati</taxon>
        <taxon>Pseudomonadota</taxon>
        <taxon>Gammaproteobacteria</taxon>
        <taxon>Alteromonadales</taxon>
        <taxon>Pseudoalteromonadaceae</taxon>
        <taxon>Pseudoalteromonas</taxon>
    </lineage>
</organism>
<reference evidence="1 2" key="1">
    <citation type="submission" date="2016-10" db="EMBL/GenBank/DDBJ databases">
        <authorList>
            <person name="de Groot N.N."/>
        </authorList>
    </citation>
    <scope>NUCLEOTIDE SEQUENCE [LARGE SCALE GENOMIC DNA]</scope>
    <source>
        <strain evidence="1 2">DSM 6059</strain>
    </source>
</reference>
<keyword evidence="2" id="KW-1185">Reference proteome</keyword>
<protein>
    <submittedName>
        <fullName evidence="1">WD40-like Beta Propeller Repeat</fullName>
    </submittedName>
</protein>
<dbReference type="SUPFAM" id="SSF82171">
    <property type="entry name" value="DPP6 N-terminal domain-like"/>
    <property type="match status" value="1"/>
</dbReference>
<proteinExistence type="predicted"/>
<accession>A0A1I1S7X1</accession>
<dbReference type="InterPro" id="IPR011659">
    <property type="entry name" value="WD40"/>
</dbReference>
<dbReference type="STRING" id="1123010.SAMN02745724_04489"/>
<sequence length="287" mass="32681">MKSIYTFIFMSLTILMTISKSYGHDNFPVLKGPYLGQNPPGKVAEVFAPGIVSTQYFEAFGVFTPNLKEFYFVRGGEKNKKHTLVVIKYENNRWIESVVAPRVGEPFISPDGKIMYLGKKYMERTDSGWSEVKILGVPFEEIRIMRLTASSKGIYVFDEATKDGNGALRYSRLVDGKREKPKILSKEINTGKWNAHPFIAPDESYLIWDGEREDGYGESDLYISFRQKDASWGPAINLGNNINSQFEDAFGSVTPDGKYFFFYRTVSPGNLDIFWADAQFIETLRPK</sequence>
<name>A0A1I1S7X1_9GAMM</name>
<evidence type="ECO:0000313" key="1">
    <source>
        <dbReference type="EMBL" id="SFD42497.1"/>
    </source>
</evidence>
<dbReference type="Pfam" id="PF07676">
    <property type="entry name" value="PD40"/>
    <property type="match status" value="3"/>
</dbReference>
<dbReference type="EMBL" id="FOLO01000056">
    <property type="protein sequence ID" value="SFD42497.1"/>
    <property type="molecule type" value="Genomic_DNA"/>
</dbReference>